<feature type="region of interest" description="Disordered" evidence="1">
    <location>
        <begin position="70"/>
        <end position="122"/>
    </location>
</feature>
<name>A0A8X8AQI1_BRACI</name>
<sequence length="137" mass="14989">MDTQEDTVTLAHHPTLTLDPRGLNQGLKVATVQYPIDFIMLMRYALFCRTMGCQLGDNCRFSHNVPGGYKSAAKMTNLEPQIAQSSKKTQTSGSVGSSSAREDPREGSSFGSDAAHPARRNPYKSELCEKFAAGKFK</sequence>
<evidence type="ECO:0000313" key="2">
    <source>
        <dbReference type="EMBL" id="KAG2310090.1"/>
    </source>
</evidence>
<protein>
    <recommendedName>
        <fullName evidence="4">C3H1-type domain-containing protein</fullName>
    </recommendedName>
</protein>
<organism evidence="2 3">
    <name type="scientific">Brassica carinata</name>
    <name type="common">Ethiopian mustard</name>
    <name type="synonym">Abyssinian cabbage</name>
    <dbReference type="NCBI Taxonomy" id="52824"/>
    <lineage>
        <taxon>Eukaryota</taxon>
        <taxon>Viridiplantae</taxon>
        <taxon>Streptophyta</taxon>
        <taxon>Embryophyta</taxon>
        <taxon>Tracheophyta</taxon>
        <taxon>Spermatophyta</taxon>
        <taxon>Magnoliopsida</taxon>
        <taxon>eudicotyledons</taxon>
        <taxon>Gunneridae</taxon>
        <taxon>Pentapetalae</taxon>
        <taxon>rosids</taxon>
        <taxon>malvids</taxon>
        <taxon>Brassicales</taxon>
        <taxon>Brassicaceae</taxon>
        <taxon>Brassiceae</taxon>
        <taxon>Brassica</taxon>
    </lineage>
</organism>
<comment type="caution">
    <text evidence="2">The sequence shown here is derived from an EMBL/GenBank/DDBJ whole genome shotgun (WGS) entry which is preliminary data.</text>
</comment>
<accession>A0A8X8AQI1</accession>
<keyword evidence="3" id="KW-1185">Reference proteome</keyword>
<evidence type="ECO:0000313" key="3">
    <source>
        <dbReference type="Proteomes" id="UP000886595"/>
    </source>
</evidence>
<feature type="compositionally biased region" description="Polar residues" evidence="1">
    <location>
        <begin position="78"/>
        <end position="99"/>
    </location>
</feature>
<gene>
    <name evidence="2" type="ORF">Bca52824_021647</name>
</gene>
<proteinExistence type="predicted"/>
<dbReference type="EMBL" id="JAAMPC010000005">
    <property type="protein sequence ID" value="KAG2310090.1"/>
    <property type="molecule type" value="Genomic_DNA"/>
</dbReference>
<evidence type="ECO:0008006" key="4">
    <source>
        <dbReference type="Google" id="ProtNLM"/>
    </source>
</evidence>
<reference evidence="2 3" key="1">
    <citation type="submission" date="2020-02" db="EMBL/GenBank/DDBJ databases">
        <authorList>
            <person name="Ma Q."/>
            <person name="Huang Y."/>
            <person name="Song X."/>
            <person name="Pei D."/>
        </authorList>
    </citation>
    <scope>NUCLEOTIDE SEQUENCE [LARGE SCALE GENOMIC DNA]</scope>
    <source>
        <strain evidence="2">Sxm20200214</strain>
        <tissue evidence="2">Leaf</tissue>
    </source>
</reference>
<dbReference type="AlphaFoldDB" id="A0A8X8AQI1"/>
<evidence type="ECO:0000256" key="1">
    <source>
        <dbReference type="SAM" id="MobiDB-lite"/>
    </source>
</evidence>
<dbReference type="Proteomes" id="UP000886595">
    <property type="component" value="Unassembled WGS sequence"/>
</dbReference>